<name>C5FML3_ARTOC</name>
<evidence type="ECO:0000313" key="2">
    <source>
        <dbReference type="Proteomes" id="UP000002035"/>
    </source>
</evidence>
<evidence type="ECO:0000313" key="1">
    <source>
        <dbReference type="EMBL" id="EEQ31116.1"/>
    </source>
</evidence>
<dbReference type="EMBL" id="DS995703">
    <property type="protein sequence ID" value="EEQ31116.1"/>
    <property type="molecule type" value="Genomic_DNA"/>
</dbReference>
<gene>
    <name evidence="1" type="ORF">MCYG_03935</name>
</gene>
<dbReference type="Proteomes" id="UP000002035">
    <property type="component" value="Unassembled WGS sequence"/>
</dbReference>
<sequence>MALGAGAMSGRHKSHQRPVQSWGTAGECTVVPCKTMRAPPPIIIYLSLKAEYAAQPEQKDKVCSRAVADCVLHPSSASRGQLKRFIPNAGSVPASLAAHTSRKGSFTLIFIHAFTPLISLTAQFPANE</sequence>
<accession>C5FML3</accession>
<dbReference type="AlphaFoldDB" id="C5FML3"/>
<reference evidence="2" key="1">
    <citation type="journal article" date="2012" name="MBio">
        <title>Comparative genome analysis of Trichophyton rubrum and related dermatophytes reveals candidate genes involved in infection.</title>
        <authorList>
            <person name="Martinez D.A."/>
            <person name="Oliver B.G."/>
            <person name="Graeser Y."/>
            <person name="Goldberg J.M."/>
            <person name="Li W."/>
            <person name="Martinez-Rossi N.M."/>
            <person name="Monod M."/>
            <person name="Shelest E."/>
            <person name="Barton R.C."/>
            <person name="Birch E."/>
            <person name="Brakhage A.A."/>
            <person name="Chen Z."/>
            <person name="Gurr S.J."/>
            <person name="Heiman D."/>
            <person name="Heitman J."/>
            <person name="Kosti I."/>
            <person name="Rossi A."/>
            <person name="Saif S."/>
            <person name="Samalova M."/>
            <person name="Saunders C.W."/>
            <person name="Shea T."/>
            <person name="Summerbell R.C."/>
            <person name="Xu J."/>
            <person name="Young S."/>
            <person name="Zeng Q."/>
            <person name="Birren B.W."/>
            <person name="Cuomo C.A."/>
            <person name="White T.C."/>
        </authorList>
    </citation>
    <scope>NUCLEOTIDE SEQUENCE [LARGE SCALE GENOMIC DNA]</scope>
    <source>
        <strain evidence="2">ATCC MYA-4605 / CBS 113480</strain>
    </source>
</reference>
<proteinExistence type="predicted"/>
<protein>
    <submittedName>
        <fullName evidence="1">Uncharacterized protein</fullName>
    </submittedName>
</protein>
<organism evidence="1 2">
    <name type="scientific">Arthroderma otae (strain ATCC MYA-4605 / CBS 113480)</name>
    <name type="common">Microsporum canis</name>
    <dbReference type="NCBI Taxonomy" id="554155"/>
    <lineage>
        <taxon>Eukaryota</taxon>
        <taxon>Fungi</taxon>
        <taxon>Dikarya</taxon>
        <taxon>Ascomycota</taxon>
        <taxon>Pezizomycotina</taxon>
        <taxon>Eurotiomycetes</taxon>
        <taxon>Eurotiomycetidae</taxon>
        <taxon>Onygenales</taxon>
        <taxon>Arthrodermataceae</taxon>
        <taxon>Microsporum</taxon>
    </lineage>
</organism>
<dbReference type="HOGENOM" id="CLU_1959070_0_0_1"/>
<dbReference type="GeneID" id="9229753"/>
<dbReference type="RefSeq" id="XP_002848429.1">
    <property type="nucleotide sequence ID" value="XM_002848383.1"/>
</dbReference>
<keyword evidence="2" id="KW-1185">Reference proteome</keyword>
<dbReference type="VEuPathDB" id="FungiDB:MCYG_03935"/>